<evidence type="ECO:0000256" key="1">
    <source>
        <dbReference type="SAM" id="SignalP"/>
    </source>
</evidence>
<dbReference type="Proteomes" id="UP001107558">
    <property type="component" value="Chromosome 4"/>
</dbReference>
<dbReference type="AlphaFoldDB" id="A0A9J6B9Y0"/>
<accession>A0A9J6B9Y0</accession>
<dbReference type="EMBL" id="JADBJN010000004">
    <property type="protein sequence ID" value="KAG5666612.1"/>
    <property type="molecule type" value="Genomic_DNA"/>
</dbReference>
<evidence type="ECO:0000313" key="3">
    <source>
        <dbReference type="Proteomes" id="UP001107558"/>
    </source>
</evidence>
<name>A0A9J6B9Y0_POLVA</name>
<keyword evidence="3" id="KW-1185">Reference proteome</keyword>
<feature type="chain" id="PRO_5039900821" evidence="1">
    <location>
        <begin position="18"/>
        <end position="221"/>
    </location>
</feature>
<feature type="signal peptide" evidence="1">
    <location>
        <begin position="1"/>
        <end position="17"/>
    </location>
</feature>
<proteinExistence type="predicted"/>
<comment type="caution">
    <text evidence="2">The sequence shown here is derived from an EMBL/GenBank/DDBJ whole genome shotgun (WGS) entry which is preliminary data.</text>
</comment>
<evidence type="ECO:0000313" key="2">
    <source>
        <dbReference type="EMBL" id="KAG5666612.1"/>
    </source>
</evidence>
<reference evidence="2" key="1">
    <citation type="submission" date="2021-03" db="EMBL/GenBank/DDBJ databases">
        <title>Chromosome level genome of the anhydrobiotic midge Polypedilum vanderplanki.</title>
        <authorList>
            <person name="Yoshida Y."/>
            <person name="Kikawada T."/>
            <person name="Gusev O."/>
        </authorList>
    </citation>
    <scope>NUCLEOTIDE SEQUENCE</scope>
    <source>
        <strain evidence="2">NIAS01</strain>
        <tissue evidence="2">Whole body or cell culture</tissue>
    </source>
</reference>
<gene>
    <name evidence="2" type="ORF">PVAND_014628</name>
</gene>
<sequence>MNFRIFSIFVFITLTFGDNLQYKTFNEWHEMYKENHLNDENSIKINQKCVERKLNFQSNGEKKMNHDLGLTTIGLAYNLCNENNKEIGKVAIGFLMIGITEDYATKTDCFKKALKEIEPNAKIVKNFDESQMTNSNKECEETLGSEKFDKFLSDVIEKTSIGEHVCDKITKDDIKSFAYRLPIMNYGNLSNIDEEFDICGEIIHNIQIKAFECKIEEIYSI</sequence>
<keyword evidence="1" id="KW-0732">Signal</keyword>
<organism evidence="2 3">
    <name type="scientific">Polypedilum vanderplanki</name>
    <name type="common">Sleeping chironomid midge</name>
    <dbReference type="NCBI Taxonomy" id="319348"/>
    <lineage>
        <taxon>Eukaryota</taxon>
        <taxon>Metazoa</taxon>
        <taxon>Ecdysozoa</taxon>
        <taxon>Arthropoda</taxon>
        <taxon>Hexapoda</taxon>
        <taxon>Insecta</taxon>
        <taxon>Pterygota</taxon>
        <taxon>Neoptera</taxon>
        <taxon>Endopterygota</taxon>
        <taxon>Diptera</taxon>
        <taxon>Nematocera</taxon>
        <taxon>Chironomoidea</taxon>
        <taxon>Chironomidae</taxon>
        <taxon>Chironominae</taxon>
        <taxon>Polypedilum</taxon>
        <taxon>Polypedilum</taxon>
    </lineage>
</organism>
<protein>
    <submittedName>
        <fullName evidence="2">Uncharacterized protein</fullName>
    </submittedName>
</protein>